<evidence type="ECO:0000259" key="9">
    <source>
        <dbReference type="SMART" id="SM01192"/>
    </source>
</evidence>
<organism evidence="11 12">
    <name type="scientific">Candidatus Komeilibacteria bacterium CG_4_9_14_0_8_um_filter_36_9</name>
    <dbReference type="NCBI Taxonomy" id="1974473"/>
    <lineage>
        <taxon>Bacteria</taxon>
        <taxon>Candidatus Komeiliibacteriota</taxon>
    </lineage>
</organism>
<feature type="domain" description="Enolase C-terminal TIM barrel" evidence="9">
    <location>
        <begin position="146"/>
        <end position="272"/>
    </location>
</feature>
<evidence type="ECO:0000313" key="11">
    <source>
        <dbReference type="EMBL" id="PJC01792.1"/>
    </source>
</evidence>
<keyword evidence="8 11" id="KW-0456">Lyase</keyword>
<evidence type="ECO:0000256" key="6">
    <source>
        <dbReference type="ARBA" id="ARBA00022842"/>
    </source>
</evidence>
<dbReference type="EMBL" id="PFSY01000130">
    <property type="protein sequence ID" value="PJC01792.1"/>
    <property type="molecule type" value="Genomic_DNA"/>
</dbReference>
<dbReference type="InterPro" id="IPR020810">
    <property type="entry name" value="Enolase_C"/>
</dbReference>
<dbReference type="SUPFAM" id="SSF54826">
    <property type="entry name" value="Enolase N-terminal domain-like"/>
    <property type="match status" value="1"/>
</dbReference>
<name>A0A2M8DR32_9BACT</name>
<keyword evidence="11" id="KW-0670">Pyruvate</keyword>
<evidence type="ECO:0000256" key="1">
    <source>
        <dbReference type="ARBA" id="ARBA00005031"/>
    </source>
</evidence>
<dbReference type="InterPro" id="IPR029017">
    <property type="entry name" value="Enolase-like_N"/>
</dbReference>
<feature type="domain" description="Enolase N-terminal" evidence="10">
    <location>
        <begin position="6"/>
        <end position="136"/>
    </location>
</feature>
<dbReference type="AlphaFoldDB" id="A0A2M8DR32"/>
<dbReference type="Gene3D" id="3.30.390.10">
    <property type="entry name" value="Enolase-like, N-terminal domain"/>
    <property type="match status" value="1"/>
</dbReference>
<dbReference type="PANTHER" id="PTHR11902">
    <property type="entry name" value="ENOLASE"/>
    <property type="match status" value="1"/>
</dbReference>
<evidence type="ECO:0000256" key="8">
    <source>
        <dbReference type="ARBA" id="ARBA00023239"/>
    </source>
</evidence>
<dbReference type="Gene3D" id="3.20.20.120">
    <property type="entry name" value="Enolase-like C-terminal domain"/>
    <property type="match status" value="1"/>
</dbReference>
<dbReference type="Pfam" id="PF00113">
    <property type="entry name" value="Enolase_C"/>
    <property type="match status" value="1"/>
</dbReference>
<comment type="similarity">
    <text evidence="2">Belongs to the enolase family.</text>
</comment>
<evidence type="ECO:0000313" key="12">
    <source>
        <dbReference type="Proteomes" id="UP000230136"/>
    </source>
</evidence>
<dbReference type="EC" id="4.2.1.11" evidence="3"/>
<evidence type="ECO:0000259" key="10">
    <source>
        <dbReference type="SMART" id="SM01193"/>
    </source>
</evidence>
<evidence type="ECO:0000256" key="7">
    <source>
        <dbReference type="ARBA" id="ARBA00023152"/>
    </source>
</evidence>
<sequence length="272" mass="29759">MQSDKIDKISATEILDSRGYPTVQVKITLDNGFSAKASVPSGASTGVHEALELRDNDQSRYRGKGVLKAVENVNTTINDLLKGHEIKDLPGIDQKMIEADNTDNKSKLGANAILGVSLAAARLGALAEGKSLYKYLREIYGLQYDDWQIPTPLANIMNGGKHADTNLDWQEFWIIPSGIKHYPTALRACAEIFHALGSELVKKGYDTDFGAEGGYAPDVKDTNEVWDMILSAVGKANYQIGQDIFFGLDAGSSTFYNTGTKKYQLDLDKKAF</sequence>
<dbReference type="PRINTS" id="PR00148">
    <property type="entry name" value="ENOLASE"/>
</dbReference>
<feature type="non-terminal residue" evidence="11">
    <location>
        <position position="272"/>
    </location>
</feature>
<accession>A0A2M8DR32</accession>
<dbReference type="SUPFAM" id="SSF51604">
    <property type="entry name" value="Enolase C-terminal domain-like"/>
    <property type="match status" value="1"/>
</dbReference>
<evidence type="ECO:0000256" key="3">
    <source>
        <dbReference type="ARBA" id="ARBA00012058"/>
    </source>
</evidence>
<dbReference type="InterPro" id="IPR036849">
    <property type="entry name" value="Enolase-like_C_sf"/>
</dbReference>
<dbReference type="GO" id="GO:0000015">
    <property type="term" value="C:phosphopyruvate hydratase complex"/>
    <property type="evidence" value="ECO:0007669"/>
    <property type="project" value="InterPro"/>
</dbReference>
<dbReference type="Proteomes" id="UP000230136">
    <property type="component" value="Unassembled WGS sequence"/>
</dbReference>
<evidence type="ECO:0000256" key="2">
    <source>
        <dbReference type="ARBA" id="ARBA00009604"/>
    </source>
</evidence>
<dbReference type="GO" id="GO:0000287">
    <property type="term" value="F:magnesium ion binding"/>
    <property type="evidence" value="ECO:0007669"/>
    <property type="project" value="InterPro"/>
</dbReference>
<dbReference type="Pfam" id="PF03952">
    <property type="entry name" value="Enolase_N"/>
    <property type="match status" value="1"/>
</dbReference>
<dbReference type="InterPro" id="IPR020811">
    <property type="entry name" value="Enolase_N"/>
</dbReference>
<proteinExistence type="inferred from homology"/>
<comment type="caution">
    <text evidence="11">The sequence shown here is derived from an EMBL/GenBank/DDBJ whole genome shotgun (WGS) entry which is preliminary data.</text>
</comment>
<comment type="pathway">
    <text evidence="1">Carbohydrate degradation; glycolysis; pyruvate from D-glyceraldehyde 3-phosphate: step 4/5.</text>
</comment>
<reference evidence="12" key="1">
    <citation type="submission" date="2017-09" db="EMBL/GenBank/DDBJ databases">
        <title>Depth-based differentiation of microbial function through sediment-hosted aquifers and enrichment of novel symbionts in the deep terrestrial subsurface.</title>
        <authorList>
            <person name="Probst A.J."/>
            <person name="Ladd B."/>
            <person name="Jarett J.K."/>
            <person name="Geller-Mcgrath D.E."/>
            <person name="Sieber C.M.K."/>
            <person name="Emerson J.B."/>
            <person name="Anantharaman K."/>
            <person name="Thomas B.C."/>
            <person name="Malmstrom R."/>
            <person name="Stieglmeier M."/>
            <person name="Klingl A."/>
            <person name="Woyke T."/>
            <person name="Ryan C.M."/>
            <person name="Banfield J.F."/>
        </authorList>
    </citation>
    <scope>NUCLEOTIDE SEQUENCE [LARGE SCALE GENOMIC DNA]</scope>
</reference>
<protein>
    <recommendedName>
        <fullName evidence="4">Enolase</fullName>
        <ecNumber evidence="3">4.2.1.11</ecNumber>
    </recommendedName>
</protein>
<dbReference type="UniPathway" id="UPA00109">
    <property type="reaction ID" value="UER00187"/>
</dbReference>
<dbReference type="GO" id="GO:0006096">
    <property type="term" value="P:glycolytic process"/>
    <property type="evidence" value="ECO:0007669"/>
    <property type="project" value="UniProtKB-UniPathway"/>
</dbReference>
<keyword evidence="7" id="KW-0324">Glycolysis</keyword>
<dbReference type="GO" id="GO:0004634">
    <property type="term" value="F:phosphopyruvate hydratase activity"/>
    <property type="evidence" value="ECO:0007669"/>
    <property type="project" value="UniProtKB-EC"/>
</dbReference>
<evidence type="ECO:0000256" key="5">
    <source>
        <dbReference type="ARBA" id="ARBA00022525"/>
    </source>
</evidence>
<dbReference type="InterPro" id="IPR000941">
    <property type="entry name" value="Enolase"/>
</dbReference>
<keyword evidence="5" id="KW-0964">Secreted</keyword>
<keyword evidence="6" id="KW-0460">Magnesium</keyword>
<dbReference type="SMART" id="SM01192">
    <property type="entry name" value="Enolase_C"/>
    <property type="match status" value="1"/>
</dbReference>
<gene>
    <name evidence="11" type="primary">eno</name>
    <name evidence="11" type="ORF">CO073_02900</name>
</gene>
<dbReference type="SMART" id="SM01193">
    <property type="entry name" value="Enolase_N"/>
    <property type="match status" value="1"/>
</dbReference>
<dbReference type="PANTHER" id="PTHR11902:SF1">
    <property type="entry name" value="ENOLASE"/>
    <property type="match status" value="1"/>
</dbReference>
<evidence type="ECO:0000256" key="4">
    <source>
        <dbReference type="ARBA" id="ARBA00017068"/>
    </source>
</evidence>